<sequence>MSKRRIGSREVNYLINRLRTGEPKLEQFTGHRITHDISEGFHVFELSTVDIDLRSIVFRAGWRLVHDNRFCCTDCKSKIGAACGQEVHAPLHVLLRHRVKGAVVREEQVMDGSRRHARLCLHTPNVEKVPVSSVGDADPRLLVTVGVHQHSREHETEQGRANTQHCFNTLVTANASDTVPSSGSPSEPHLGDDEAVICPTIGIADHLAAASAATEGASNWPSPALKAEEGVSQQETVFRTRLQKKEAVIVTTTETVGAQHSLPGSAVHPDATRVSQITLAARNVRSLLDNPRSNRPERRTALVARELVDIAALSKTRFSEQGLLEEVGAGYTLFWSGRPKAE</sequence>
<proteinExistence type="predicted"/>
<accession>A0A183SEY9</accession>
<gene>
    <name evidence="1" type="ORF">SSLN_LOCUS2787</name>
</gene>
<dbReference type="WBParaSite" id="SSLN_0000287401-mRNA-1">
    <property type="protein sequence ID" value="SSLN_0000287401-mRNA-1"/>
    <property type="gene ID" value="SSLN_0000287401"/>
</dbReference>
<name>A0A183SEY9_SCHSO</name>
<protein>
    <submittedName>
        <fullName evidence="3">Yippee domain-containing protein</fullName>
    </submittedName>
</protein>
<evidence type="ECO:0000313" key="2">
    <source>
        <dbReference type="Proteomes" id="UP000275846"/>
    </source>
</evidence>
<evidence type="ECO:0000313" key="1">
    <source>
        <dbReference type="EMBL" id="VDL89172.1"/>
    </source>
</evidence>
<dbReference type="AlphaFoldDB" id="A0A183SEY9"/>
<evidence type="ECO:0000313" key="3">
    <source>
        <dbReference type="WBParaSite" id="SSLN_0000287401-mRNA-1"/>
    </source>
</evidence>
<organism evidence="3">
    <name type="scientific">Schistocephalus solidus</name>
    <name type="common">Tapeworm</name>
    <dbReference type="NCBI Taxonomy" id="70667"/>
    <lineage>
        <taxon>Eukaryota</taxon>
        <taxon>Metazoa</taxon>
        <taxon>Spiralia</taxon>
        <taxon>Lophotrochozoa</taxon>
        <taxon>Platyhelminthes</taxon>
        <taxon>Cestoda</taxon>
        <taxon>Eucestoda</taxon>
        <taxon>Diphyllobothriidea</taxon>
        <taxon>Diphyllobothriidae</taxon>
        <taxon>Schistocephalus</taxon>
    </lineage>
</organism>
<reference evidence="1 2" key="2">
    <citation type="submission" date="2018-11" db="EMBL/GenBank/DDBJ databases">
        <authorList>
            <consortium name="Pathogen Informatics"/>
        </authorList>
    </citation>
    <scope>NUCLEOTIDE SEQUENCE [LARGE SCALE GENOMIC DNA]</scope>
    <source>
        <strain evidence="1 2">NST_G2</strain>
    </source>
</reference>
<reference evidence="3" key="1">
    <citation type="submission" date="2016-06" db="UniProtKB">
        <authorList>
            <consortium name="WormBaseParasite"/>
        </authorList>
    </citation>
    <scope>IDENTIFICATION</scope>
</reference>
<dbReference type="Proteomes" id="UP000275846">
    <property type="component" value="Unassembled WGS sequence"/>
</dbReference>
<keyword evidence="2" id="KW-1185">Reference proteome</keyword>
<dbReference type="EMBL" id="UYSU01032335">
    <property type="protein sequence ID" value="VDL89172.1"/>
    <property type="molecule type" value="Genomic_DNA"/>
</dbReference>